<dbReference type="SUPFAM" id="SSF55120">
    <property type="entry name" value="Pseudouridine synthase"/>
    <property type="match status" value="1"/>
</dbReference>
<evidence type="ECO:0000259" key="2">
    <source>
        <dbReference type="Pfam" id="PF01509"/>
    </source>
</evidence>
<evidence type="ECO:0000256" key="1">
    <source>
        <dbReference type="ARBA" id="ARBA00008999"/>
    </source>
</evidence>
<dbReference type="InterPro" id="IPR039048">
    <property type="entry name" value="Trub2"/>
</dbReference>
<evidence type="ECO:0000313" key="3">
    <source>
        <dbReference type="Proteomes" id="UP001318040"/>
    </source>
</evidence>
<sequence>MLCAMFGPRVLRELHGVFAVYKPAGVTWRQVRSTMENRLLQELNALKQPGPRQLVKVETLTTATERGEERSLAVSLVPSLADHPLVRGPRYHSLGLAVGHGLDASASGVLVFAVGSGRRLLDELRKSPVTQAYTLHGRLGIATEDFSTQGRVIETVTYEHVTRDLMERAVAMMHGAAQKALLLHSDVDVGSHEGYLRAVSGCLLPSRHKMPALITAVRLADFNPPAFTLEVQCTPQGSQLALRRCVHDVGRELRCAGATRLVRRVRDGPLALAHVLAPARWHLLPVLAAARAGGLAVHAALGTAVKREEEEEEEGEEDFRRE</sequence>
<gene>
    <name evidence="4" type="primary">LOC116955373</name>
</gene>
<dbReference type="InterPro" id="IPR002501">
    <property type="entry name" value="PsdUridine_synth_N"/>
</dbReference>
<protein>
    <submittedName>
        <fullName evidence="4">Mitochondrial mRNA pseudouridine synthase Trub2-like isoform X1</fullName>
    </submittedName>
</protein>
<dbReference type="RefSeq" id="XP_032832293.1">
    <property type="nucleotide sequence ID" value="XM_032976402.1"/>
</dbReference>
<reference evidence="4" key="1">
    <citation type="submission" date="2025-08" db="UniProtKB">
        <authorList>
            <consortium name="RefSeq"/>
        </authorList>
    </citation>
    <scope>IDENTIFICATION</scope>
    <source>
        <tissue evidence="4">Sperm</tissue>
    </source>
</reference>
<dbReference type="GO" id="GO:0001522">
    <property type="term" value="P:pseudouridine synthesis"/>
    <property type="evidence" value="ECO:0007669"/>
    <property type="project" value="InterPro"/>
</dbReference>
<dbReference type="Proteomes" id="UP001318040">
    <property type="component" value="Chromosome 59"/>
</dbReference>
<comment type="similarity">
    <text evidence="1">Belongs to the pseudouridine synthase TruB family.</text>
</comment>
<dbReference type="GO" id="GO:0009982">
    <property type="term" value="F:pseudouridine synthase activity"/>
    <property type="evidence" value="ECO:0007669"/>
    <property type="project" value="InterPro"/>
</dbReference>
<dbReference type="PANTHER" id="PTHR13195:SF0">
    <property type="entry name" value="PSEUDOURIDYLATE SYNTHASE TRUB2, MITOCHONDRIAL"/>
    <property type="match status" value="1"/>
</dbReference>
<feature type="domain" description="Pseudouridine synthase II N-terminal" evidence="2">
    <location>
        <begin position="99"/>
        <end position="234"/>
    </location>
</feature>
<accession>A0AAJ7UCK2</accession>
<keyword evidence="3" id="KW-1185">Reference proteome</keyword>
<dbReference type="AlphaFoldDB" id="A0AAJ7UCK2"/>
<dbReference type="InterPro" id="IPR020103">
    <property type="entry name" value="PsdUridine_synth_cat_dom_sf"/>
</dbReference>
<dbReference type="Pfam" id="PF01509">
    <property type="entry name" value="TruB_N"/>
    <property type="match status" value="1"/>
</dbReference>
<evidence type="ECO:0000313" key="4">
    <source>
        <dbReference type="RefSeq" id="XP_032832293.1"/>
    </source>
</evidence>
<dbReference type="GO" id="GO:0003723">
    <property type="term" value="F:RNA binding"/>
    <property type="evidence" value="ECO:0007669"/>
    <property type="project" value="InterPro"/>
</dbReference>
<dbReference type="PANTHER" id="PTHR13195">
    <property type="entry name" value="PSEUDOURIDINE SYNTHASE-RELATED"/>
    <property type="match status" value="1"/>
</dbReference>
<organism evidence="3 4">
    <name type="scientific">Petromyzon marinus</name>
    <name type="common">Sea lamprey</name>
    <dbReference type="NCBI Taxonomy" id="7757"/>
    <lineage>
        <taxon>Eukaryota</taxon>
        <taxon>Metazoa</taxon>
        <taxon>Chordata</taxon>
        <taxon>Craniata</taxon>
        <taxon>Vertebrata</taxon>
        <taxon>Cyclostomata</taxon>
        <taxon>Hyperoartia</taxon>
        <taxon>Petromyzontiformes</taxon>
        <taxon>Petromyzontidae</taxon>
        <taxon>Petromyzon</taxon>
    </lineage>
</organism>
<dbReference type="Gene3D" id="3.30.2350.10">
    <property type="entry name" value="Pseudouridine synthase"/>
    <property type="match status" value="1"/>
</dbReference>
<dbReference type="KEGG" id="pmrn:116955373"/>
<dbReference type="GO" id="GO:0006396">
    <property type="term" value="P:RNA processing"/>
    <property type="evidence" value="ECO:0007669"/>
    <property type="project" value="InterPro"/>
</dbReference>
<proteinExistence type="inferred from homology"/>
<name>A0AAJ7UCK2_PETMA</name>